<dbReference type="Pfam" id="PF04167">
    <property type="entry name" value="DUF402"/>
    <property type="match status" value="1"/>
</dbReference>
<dbReference type="PANTHER" id="PTHR39159">
    <property type="match status" value="1"/>
</dbReference>
<sequence>MFWQPGEHVYWHYRRPRWEPGDAEYVDPVTVVRDDDRGLVAWLAPGTELLKSVLPDGGPPRSAPPDVAFSIGRVSARGRWQGPGILRIAPSGVPWSVWLFWDEDWTFEGWYVNLEAVHRREGRDLFSCDHVLDVWIAAGGDCQMKDEDELEAAVEQGLFTPAERQQIEDAAGAALRTFRAGRFPFDEPWSDWRPDPAWERPSLPDDATWEFDQLDA</sequence>
<name>A0A7Y9E7Q2_9ACTN</name>
<feature type="region of interest" description="Disordered" evidence="2">
    <location>
        <begin position="193"/>
        <end position="216"/>
    </location>
</feature>
<reference evidence="4 5" key="1">
    <citation type="submission" date="2020-07" db="EMBL/GenBank/DDBJ databases">
        <title>Sequencing the genomes of 1000 actinobacteria strains.</title>
        <authorList>
            <person name="Klenk H.-P."/>
        </authorList>
    </citation>
    <scope>NUCLEOTIDE SEQUENCE [LARGE SCALE GENOMIC DNA]</scope>
    <source>
        <strain evidence="4 5">DSM 21350</strain>
    </source>
</reference>
<proteinExistence type="predicted"/>
<dbReference type="PANTHER" id="PTHR39159:SF1">
    <property type="entry name" value="UPF0374 PROTEIN YGAC"/>
    <property type="match status" value="1"/>
</dbReference>
<dbReference type="GO" id="GO:0016787">
    <property type="term" value="F:hydrolase activity"/>
    <property type="evidence" value="ECO:0007669"/>
    <property type="project" value="UniProtKB-KW"/>
</dbReference>
<feature type="domain" description="DUF402" evidence="3">
    <location>
        <begin position="77"/>
        <end position="183"/>
    </location>
</feature>
<dbReference type="Gene3D" id="2.40.380.10">
    <property type="entry name" value="FomD-like"/>
    <property type="match status" value="1"/>
</dbReference>
<dbReference type="EMBL" id="JACCBG010000001">
    <property type="protein sequence ID" value="NYD42648.1"/>
    <property type="molecule type" value="Genomic_DNA"/>
</dbReference>
<feature type="compositionally biased region" description="Acidic residues" evidence="2">
    <location>
        <begin position="207"/>
        <end position="216"/>
    </location>
</feature>
<comment type="caution">
    <text evidence="4">The sequence shown here is derived from an EMBL/GenBank/DDBJ whole genome shotgun (WGS) entry which is preliminary data.</text>
</comment>
<dbReference type="Proteomes" id="UP000535511">
    <property type="component" value="Unassembled WGS sequence"/>
</dbReference>
<evidence type="ECO:0000256" key="2">
    <source>
        <dbReference type="SAM" id="MobiDB-lite"/>
    </source>
</evidence>
<protein>
    <recommendedName>
        <fullName evidence="3">DUF402 domain-containing protein</fullName>
    </recommendedName>
</protein>
<dbReference type="SUPFAM" id="SSF159234">
    <property type="entry name" value="FomD-like"/>
    <property type="match status" value="1"/>
</dbReference>
<keyword evidence="1" id="KW-0378">Hydrolase</keyword>
<gene>
    <name evidence="4" type="ORF">BJZ21_002731</name>
</gene>
<accession>A0A7Y9E7Q2</accession>
<keyword evidence="5" id="KW-1185">Reference proteome</keyword>
<dbReference type="InterPro" id="IPR050212">
    <property type="entry name" value="Ntdp-like"/>
</dbReference>
<evidence type="ECO:0000256" key="1">
    <source>
        <dbReference type="ARBA" id="ARBA00022801"/>
    </source>
</evidence>
<evidence type="ECO:0000313" key="4">
    <source>
        <dbReference type="EMBL" id="NYD42648.1"/>
    </source>
</evidence>
<evidence type="ECO:0000313" key="5">
    <source>
        <dbReference type="Proteomes" id="UP000535511"/>
    </source>
</evidence>
<dbReference type="RefSeq" id="WP_179664259.1">
    <property type="nucleotide sequence ID" value="NZ_JACCBG010000001.1"/>
</dbReference>
<dbReference type="AlphaFoldDB" id="A0A7Y9E7Q2"/>
<dbReference type="InterPro" id="IPR007295">
    <property type="entry name" value="DUF402"/>
</dbReference>
<organism evidence="4 5">
    <name type="scientific">Nocardioides panaciterrulae</name>
    <dbReference type="NCBI Taxonomy" id="661492"/>
    <lineage>
        <taxon>Bacteria</taxon>
        <taxon>Bacillati</taxon>
        <taxon>Actinomycetota</taxon>
        <taxon>Actinomycetes</taxon>
        <taxon>Propionibacteriales</taxon>
        <taxon>Nocardioidaceae</taxon>
        <taxon>Nocardioides</taxon>
    </lineage>
</organism>
<dbReference type="InterPro" id="IPR035930">
    <property type="entry name" value="FomD-like_sf"/>
</dbReference>
<evidence type="ECO:0000259" key="3">
    <source>
        <dbReference type="Pfam" id="PF04167"/>
    </source>
</evidence>